<organism evidence="2 3">
    <name type="scientific">Nocardiopsis aegyptia</name>
    <dbReference type="NCBI Taxonomy" id="220378"/>
    <lineage>
        <taxon>Bacteria</taxon>
        <taxon>Bacillati</taxon>
        <taxon>Actinomycetota</taxon>
        <taxon>Actinomycetes</taxon>
        <taxon>Streptosporangiales</taxon>
        <taxon>Nocardiopsidaceae</taxon>
        <taxon>Nocardiopsis</taxon>
    </lineage>
</organism>
<comment type="caution">
    <text evidence="2">The sequence shown here is derived from an EMBL/GenBank/DDBJ whole genome shotgun (WGS) entry which is preliminary data.</text>
</comment>
<dbReference type="Proteomes" id="UP000572051">
    <property type="component" value="Unassembled WGS sequence"/>
</dbReference>
<keyword evidence="1" id="KW-0812">Transmembrane</keyword>
<keyword evidence="3" id="KW-1185">Reference proteome</keyword>
<dbReference type="AlphaFoldDB" id="A0A7Z0JAA5"/>
<evidence type="ECO:0000313" key="3">
    <source>
        <dbReference type="Proteomes" id="UP000572051"/>
    </source>
</evidence>
<accession>A0A7Z0JAA5</accession>
<evidence type="ECO:0000256" key="1">
    <source>
        <dbReference type="SAM" id="Phobius"/>
    </source>
</evidence>
<reference evidence="2 3" key="1">
    <citation type="submission" date="2020-07" db="EMBL/GenBank/DDBJ databases">
        <title>Sequencing the genomes of 1000 actinobacteria strains.</title>
        <authorList>
            <person name="Klenk H.-P."/>
        </authorList>
    </citation>
    <scope>NUCLEOTIDE SEQUENCE [LARGE SCALE GENOMIC DNA]</scope>
    <source>
        <strain evidence="2 3">DSM 44442</strain>
    </source>
</reference>
<evidence type="ECO:0008006" key="4">
    <source>
        <dbReference type="Google" id="ProtNLM"/>
    </source>
</evidence>
<name>A0A7Z0JAA5_9ACTN</name>
<dbReference type="InterPro" id="IPR025339">
    <property type="entry name" value="DUF4245"/>
</dbReference>
<feature type="transmembrane region" description="Helical" evidence="1">
    <location>
        <begin position="14"/>
        <end position="32"/>
    </location>
</feature>
<dbReference type="RefSeq" id="WP_179822753.1">
    <property type="nucleotide sequence ID" value="NZ_JACCFS010000001.1"/>
</dbReference>
<evidence type="ECO:0000313" key="2">
    <source>
        <dbReference type="EMBL" id="NYJ34215.1"/>
    </source>
</evidence>
<dbReference type="EMBL" id="JACCFS010000001">
    <property type="protein sequence ID" value="NYJ34215.1"/>
    <property type="molecule type" value="Genomic_DNA"/>
</dbReference>
<keyword evidence="1" id="KW-1133">Transmembrane helix</keyword>
<gene>
    <name evidence="2" type="ORF">HNR10_002096</name>
</gene>
<sequence length="178" mass="18896">MSEYSRSNATFKNYAISLGILVAILLAMAFVVSTRRGEHIPSVDYRPDVDVLREAADYPVTVPAEDLVEQGWTPTSSTLDVTGPVEWSVGFATAADSHARLIQSDDDPASVVSESVEDAEPVGTVAVGGREWEHYESEDWGALVLQGDDMTLVVAGSADVDELAHLAGGLETDAAGTE</sequence>
<dbReference type="Pfam" id="PF14030">
    <property type="entry name" value="DUF4245"/>
    <property type="match status" value="1"/>
</dbReference>
<keyword evidence="1" id="KW-0472">Membrane</keyword>
<protein>
    <recommendedName>
        <fullName evidence="4">DUF4245 domain-containing protein</fullName>
    </recommendedName>
</protein>
<proteinExistence type="predicted"/>